<accession>A0ABP5H8Z1</accession>
<keyword evidence="3" id="KW-1185">Reference proteome</keyword>
<organism evidence="2 3">
    <name type="scientific">Streptomyces cheonanensis</name>
    <dbReference type="NCBI Taxonomy" id="312720"/>
    <lineage>
        <taxon>Bacteria</taxon>
        <taxon>Bacillati</taxon>
        <taxon>Actinomycetota</taxon>
        <taxon>Actinomycetes</taxon>
        <taxon>Kitasatosporales</taxon>
        <taxon>Streptomycetaceae</taxon>
        <taxon>Streptomyces</taxon>
    </lineage>
</organism>
<sequence>MARGRTRSPCGPWGAEQCDGALAAVAESVRQPGVARGALPGGEAGVPVAEDGPQPSAEHVPTVVAGVRAGRGTWPVVSPPARCMRPGAAGGVAGQSSSLLTSRTAPLSALVAIAA</sequence>
<gene>
    <name evidence="2" type="ORF">GCM10009757_52490</name>
</gene>
<dbReference type="EMBL" id="BAAANQ010000020">
    <property type="protein sequence ID" value="GAA2065767.1"/>
    <property type="molecule type" value="Genomic_DNA"/>
</dbReference>
<evidence type="ECO:0000313" key="3">
    <source>
        <dbReference type="Proteomes" id="UP001403094"/>
    </source>
</evidence>
<feature type="region of interest" description="Disordered" evidence="1">
    <location>
        <begin position="35"/>
        <end position="57"/>
    </location>
</feature>
<dbReference type="Proteomes" id="UP001403094">
    <property type="component" value="Unassembled WGS sequence"/>
</dbReference>
<evidence type="ECO:0000313" key="2">
    <source>
        <dbReference type="EMBL" id="GAA2065767.1"/>
    </source>
</evidence>
<comment type="caution">
    <text evidence="2">The sequence shown here is derived from an EMBL/GenBank/DDBJ whole genome shotgun (WGS) entry which is preliminary data.</text>
</comment>
<evidence type="ECO:0000256" key="1">
    <source>
        <dbReference type="SAM" id="MobiDB-lite"/>
    </source>
</evidence>
<proteinExistence type="predicted"/>
<name>A0ABP5H8Z1_9ACTN</name>
<reference evidence="3" key="1">
    <citation type="journal article" date="2019" name="Int. J. Syst. Evol. Microbiol.">
        <title>The Global Catalogue of Microorganisms (GCM) 10K type strain sequencing project: providing services to taxonomists for standard genome sequencing and annotation.</title>
        <authorList>
            <consortium name="The Broad Institute Genomics Platform"/>
            <consortium name="The Broad Institute Genome Sequencing Center for Infectious Disease"/>
            <person name="Wu L."/>
            <person name="Ma J."/>
        </authorList>
    </citation>
    <scope>NUCLEOTIDE SEQUENCE [LARGE SCALE GENOMIC DNA]</scope>
    <source>
        <strain evidence="3">JCM 14549</strain>
    </source>
</reference>
<protein>
    <submittedName>
        <fullName evidence="2">Uncharacterized protein</fullName>
    </submittedName>
</protein>